<evidence type="ECO:0000259" key="6">
    <source>
        <dbReference type="PROSITE" id="PS51725"/>
    </source>
</evidence>
<dbReference type="EMBL" id="PYGE01000005">
    <property type="protein sequence ID" value="PSL04564.1"/>
    <property type="molecule type" value="Genomic_DNA"/>
</dbReference>
<keyword evidence="3 5" id="KW-0479">Metal-binding</keyword>
<accession>A0A2P8E514</accession>
<keyword evidence="8" id="KW-1185">Reference proteome</keyword>
<name>A0A2P8E514_9ACTN</name>
<dbReference type="OrthoDB" id="9798157at2"/>
<reference evidence="7 8" key="1">
    <citation type="submission" date="2018-03" db="EMBL/GenBank/DDBJ databases">
        <title>Genomic Encyclopedia of Archaeal and Bacterial Type Strains, Phase II (KMG-II): from individual species to whole genera.</title>
        <authorList>
            <person name="Goeker M."/>
        </authorList>
    </citation>
    <scope>NUCLEOTIDE SEQUENCE [LARGE SCALE GENOMIC DNA]</scope>
    <source>
        <strain evidence="7 8">DSM 45211</strain>
    </source>
</reference>
<dbReference type="Pfam" id="PF01152">
    <property type="entry name" value="Bac_globin"/>
    <property type="match status" value="1"/>
</dbReference>
<proteinExistence type="predicted"/>
<dbReference type="InterPro" id="IPR007138">
    <property type="entry name" value="ABM_dom"/>
</dbReference>
<dbReference type="Proteomes" id="UP000243528">
    <property type="component" value="Unassembled WGS sequence"/>
</dbReference>
<sequence length="253" mass="28137">MTGVIIEYIPYRISDHDAAEFVAAYRRAAESLAAAPECVDYELTRCMEDPEHFVLRITWTSVEAHLEGFRRGPSFRAFFAEIQPYVGAIEEMRHYEPVGVHGSGAATPSLYSWAGGAAALDELCAVFYRAVFADPELAPLFRDMDPGHPHHVARWLGEVFGGPAVYSEARGGHAHMITRHLGRGITEPQRRRWMQLLIDAADEVGLPSDPEFRAAFVGYLEWGTRMAVQLSAPGVEPDLTEPMPTWGWAVAPR</sequence>
<feature type="binding site" description="distal binding residue" evidence="5">
    <location>
        <position position="151"/>
    </location>
    <ligand>
        <name>heme</name>
        <dbReference type="ChEBI" id="CHEBI:30413"/>
    </ligand>
    <ligandPart>
        <name>Fe</name>
        <dbReference type="ChEBI" id="CHEBI:18248"/>
    </ligandPart>
</feature>
<evidence type="ECO:0000256" key="4">
    <source>
        <dbReference type="ARBA" id="ARBA00023004"/>
    </source>
</evidence>
<dbReference type="CDD" id="cd14775">
    <property type="entry name" value="TrHb2_O-like"/>
    <property type="match status" value="1"/>
</dbReference>
<dbReference type="Pfam" id="PF03992">
    <property type="entry name" value="ABM"/>
    <property type="match status" value="1"/>
</dbReference>
<dbReference type="InterPro" id="IPR012292">
    <property type="entry name" value="Globin/Proto"/>
</dbReference>
<evidence type="ECO:0000313" key="8">
    <source>
        <dbReference type="Proteomes" id="UP000243528"/>
    </source>
</evidence>
<dbReference type="InterPro" id="IPR009050">
    <property type="entry name" value="Globin-like_sf"/>
</dbReference>
<dbReference type="GO" id="GO:0046872">
    <property type="term" value="F:metal ion binding"/>
    <property type="evidence" value="ECO:0007669"/>
    <property type="project" value="UniProtKB-KW"/>
</dbReference>
<gene>
    <name evidence="7" type="ORF">CLV30_10527</name>
</gene>
<evidence type="ECO:0000256" key="5">
    <source>
        <dbReference type="PIRSR" id="PIRSR601486-1"/>
    </source>
</evidence>
<dbReference type="SUPFAM" id="SSF46458">
    <property type="entry name" value="Globin-like"/>
    <property type="match status" value="1"/>
</dbReference>
<keyword evidence="4 5" id="KW-0408">Iron</keyword>
<organism evidence="7 8">
    <name type="scientific">Haloactinopolyspora alba</name>
    <dbReference type="NCBI Taxonomy" id="648780"/>
    <lineage>
        <taxon>Bacteria</taxon>
        <taxon>Bacillati</taxon>
        <taxon>Actinomycetota</taxon>
        <taxon>Actinomycetes</taxon>
        <taxon>Jiangellales</taxon>
        <taxon>Jiangellaceae</taxon>
        <taxon>Haloactinopolyspora</taxon>
    </lineage>
</organism>
<dbReference type="SUPFAM" id="SSF54909">
    <property type="entry name" value="Dimeric alpha+beta barrel"/>
    <property type="match status" value="1"/>
</dbReference>
<evidence type="ECO:0000313" key="7">
    <source>
        <dbReference type="EMBL" id="PSL04564.1"/>
    </source>
</evidence>
<dbReference type="AlphaFoldDB" id="A0A2P8E514"/>
<dbReference type="InterPro" id="IPR011008">
    <property type="entry name" value="Dimeric_a/b-barrel"/>
</dbReference>
<dbReference type="Gene3D" id="1.10.490.10">
    <property type="entry name" value="Globins"/>
    <property type="match status" value="1"/>
</dbReference>
<dbReference type="Gene3D" id="3.30.70.100">
    <property type="match status" value="1"/>
</dbReference>
<dbReference type="RefSeq" id="WP_106536780.1">
    <property type="nucleotide sequence ID" value="NZ_PYGE01000005.1"/>
</dbReference>
<dbReference type="GO" id="GO:0020037">
    <property type="term" value="F:heme binding"/>
    <property type="evidence" value="ECO:0007669"/>
    <property type="project" value="InterPro"/>
</dbReference>
<feature type="binding site" description="distal binding residue" evidence="5">
    <location>
        <position position="175"/>
    </location>
    <ligand>
        <name>heme</name>
        <dbReference type="ChEBI" id="CHEBI:30413"/>
    </ligand>
    <ligandPart>
        <name>Fe</name>
        <dbReference type="ChEBI" id="CHEBI:18248"/>
    </ligandPart>
</feature>
<dbReference type="InterPro" id="IPR001486">
    <property type="entry name" value="Hemoglobin_trunc"/>
</dbReference>
<dbReference type="GO" id="GO:0019825">
    <property type="term" value="F:oxygen binding"/>
    <property type="evidence" value="ECO:0007669"/>
    <property type="project" value="InterPro"/>
</dbReference>
<feature type="domain" description="ABM" evidence="6">
    <location>
        <begin position="5"/>
        <end position="95"/>
    </location>
</feature>
<evidence type="ECO:0000256" key="1">
    <source>
        <dbReference type="ARBA" id="ARBA00022448"/>
    </source>
</evidence>
<protein>
    <submittedName>
        <fullName evidence="7">Truncated hemoglobin YjbI</fullName>
    </submittedName>
</protein>
<comment type="caution">
    <text evidence="7">The sequence shown here is derived from an EMBL/GenBank/DDBJ whole genome shotgun (WGS) entry which is preliminary data.</text>
</comment>
<keyword evidence="2 5" id="KW-0349">Heme</keyword>
<dbReference type="PROSITE" id="PS51725">
    <property type="entry name" value="ABM"/>
    <property type="match status" value="1"/>
</dbReference>
<evidence type="ECO:0000256" key="2">
    <source>
        <dbReference type="ARBA" id="ARBA00022617"/>
    </source>
</evidence>
<keyword evidence="1" id="KW-0813">Transport</keyword>
<evidence type="ECO:0000256" key="3">
    <source>
        <dbReference type="ARBA" id="ARBA00022723"/>
    </source>
</evidence>